<dbReference type="PANTHER" id="PTHR13696:SF99">
    <property type="entry name" value="COBYRINIC ACID AC-DIAMIDE SYNTHASE"/>
    <property type="match status" value="1"/>
</dbReference>
<comment type="caution">
    <text evidence="2">The sequence shown here is derived from an EMBL/GenBank/DDBJ whole genome shotgun (WGS) entry which is preliminary data.</text>
</comment>
<dbReference type="Pfam" id="PF13614">
    <property type="entry name" value="AAA_31"/>
    <property type="match status" value="1"/>
</dbReference>
<protein>
    <submittedName>
        <fullName evidence="2">ParA family protein</fullName>
    </submittedName>
</protein>
<keyword evidence="3" id="KW-1185">Reference proteome</keyword>
<dbReference type="Gene3D" id="3.40.50.300">
    <property type="entry name" value="P-loop containing nucleotide triphosphate hydrolases"/>
    <property type="match status" value="1"/>
</dbReference>
<organism evidence="2 3">
    <name type="scientific">Haloechinothrix salitolerans</name>
    <dbReference type="NCBI Taxonomy" id="926830"/>
    <lineage>
        <taxon>Bacteria</taxon>
        <taxon>Bacillati</taxon>
        <taxon>Actinomycetota</taxon>
        <taxon>Actinomycetes</taxon>
        <taxon>Pseudonocardiales</taxon>
        <taxon>Pseudonocardiaceae</taxon>
        <taxon>Haloechinothrix</taxon>
    </lineage>
</organism>
<evidence type="ECO:0000259" key="1">
    <source>
        <dbReference type="Pfam" id="PF13614"/>
    </source>
</evidence>
<dbReference type="Proteomes" id="UP001596337">
    <property type="component" value="Unassembled WGS sequence"/>
</dbReference>
<dbReference type="RefSeq" id="WP_345398350.1">
    <property type="nucleotide sequence ID" value="NZ_BAABLA010000028.1"/>
</dbReference>
<reference evidence="3" key="1">
    <citation type="journal article" date="2019" name="Int. J. Syst. Evol. Microbiol.">
        <title>The Global Catalogue of Microorganisms (GCM) 10K type strain sequencing project: providing services to taxonomists for standard genome sequencing and annotation.</title>
        <authorList>
            <consortium name="The Broad Institute Genomics Platform"/>
            <consortium name="The Broad Institute Genome Sequencing Center for Infectious Disease"/>
            <person name="Wu L."/>
            <person name="Ma J."/>
        </authorList>
    </citation>
    <scope>NUCLEOTIDE SEQUENCE [LARGE SCALE GENOMIC DNA]</scope>
    <source>
        <strain evidence="3">KCTC 32255</strain>
    </source>
</reference>
<dbReference type="InterPro" id="IPR025669">
    <property type="entry name" value="AAA_dom"/>
</dbReference>
<evidence type="ECO:0000313" key="2">
    <source>
        <dbReference type="EMBL" id="MFC6868319.1"/>
    </source>
</evidence>
<gene>
    <name evidence="2" type="ORF">ACFQGD_14340</name>
</gene>
<accession>A0ABW2C2L3</accession>
<dbReference type="EMBL" id="JBHSXX010000001">
    <property type="protein sequence ID" value="MFC6868319.1"/>
    <property type="molecule type" value="Genomic_DNA"/>
</dbReference>
<sequence length="279" mass="29990">MQIVAVLSLKGGVGKTTVALGLTSAALRRNIRTLVVDLDPQGNATATLDPAGAEYGLADVLATPRPPILGQAVSQSAWDEDIHVLAGNEDIESLNEQSPHASPLDNLARATSWFADPNNESRYDLIVLDCPPSLGRLTRSALLAATGALLVTEPTMYAVSGAQRAFQAIEHTREQQNPQLKALGVLVNKFRARSHEHHYRINELREGFGSLVMPVALPDRLAVQQAAGACTPIHEWATPGGREIALAFNLVLARILRSARRGRHHLEPPDPGLVEDESA</sequence>
<name>A0ABW2C2L3_9PSEU</name>
<dbReference type="InterPro" id="IPR050678">
    <property type="entry name" value="DNA_Partitioning_ATPase"/>
</dbReference>
<feature type="domain" description="AAA" evidence="1">
    <location>
        <begin position="1"/>
        <end position="181"/>
    </location>
</feature>
<dbReference type="PANTHER" id="PTHR13696">
    <property type="entry name" value="P-LOOP CONTAINING NUCLEOSIDE TRIPHOSPHATE HYDROLASE"/>
    <property type="match status" value="1"/>
</dbReference>
<dbReference type="InterPro" id="IPR027417">
    <property type="entry name" value="P-loop_NTPase"/>
</dbReference>
<dbReference type="SUPFAM" id="SSF52540">
    <property type="entry name" value="P-loop containing nucleoside triphosphate hydrolases"/>
    <property type="match status" value="1"/>
</dbReference>
<proteinExistence type="predicted"/>
<dbReference type="CDD" id="cd02042">
    <property type="entry name" value="ParAB_family"/>
    <property type="match status" value="1"/>
</dbReference>
<evidence type="ECO:0000313" key="3">
    <source>
        <dbReference type="Proteomes" id="UP001596337"/>
    </source>
</evidence>